<dbReference type="Gene3D" id="3.10.450.50">
    <property type="match status" value="1"/>
</dbReference>
<protein>
    <submittedName>
        <fullName evidence="2">Unannotated protein</fullName>
    </submittedName>
</protein>
<accession>A0A6J7CP19</accession>
<name>A0A6J7CP19_9ZZZZ</name>
<gene>
    <name evidence="2" type="ORF">UFOPK3423_00151</name>
</gene>
<organism evidence="2">
    <name type="scientific">freshwater metagenome</name>
    <dbReference type="NCBI Taxonomy" id="449393"/>
    <lineage>
        <taxon>unclassified sequences</taxon>
        <taxon>metagenomes</taxon>
        <taxon>ecological metagenomes</taxon>
    </lineage>
</organism>
<dbReference type="SUPFAM" id="SSF54427">
    <property type="entry name" value="NTF2-like"/>
    <property type="match status" value="1"/>
</dbReference>
<reference evidence="2" key="1">
    <citation type="submission" date="2020-05" db="EMBL/GenBank/DDBJ databases">
        <authorList>
            <person name="Chiriac C."/>
            <person name="Salcher M."/>
            <person name="Ghai R."/>
            <person name="Kavagutti S V."/>
        </authorList>
    </citation>
    <scope>NUCLEOTIDE SEQUENCE</scope>
</reference>
<evidence type="ECO:0000313" key="2">
    <source>
        <dbReference type="EMBL" id="CAB4859561.1"/>
    </source>
</evidence>
<dbReference type="EMBL" id="CAFBLQ010000009">
    <property type="protein sequence ID" value="CAB4859561.1"/>
    <property type="molecule type" value="Genomic_DNA"/>
</dbReference>
<dbReference type="InterPro" id="IPR037401">
    <property type="entry name" value="SnoaL-like"/>
</dbReference>
<dbReference type="Pfam" id="PF13577">
    <property type="entry name" value="SnoaL_4"/>
    <property type="match status" value="1"/>
</dbReference>
<dbReference type="AlphaFoldDB" id="A0A6J7CP19"/>
<sequence>MSRYDAQALSDRQEIVDLLVDYAYALDTKDWELLSRSFTEDAEADYAGLGPKLTGGAAICADLRAIVEPLQTCSHIVSNHRIALDGDAASSTTHLIAQHVLDGAVGGPIFHVALVYHDHLRRTDQGWRIAARRLELLWTDGNASIAEQARARAAGG</sequence>
<proteinExistence type="predicted"/>
<feature type="domain" description="SnoaL-like" evidence="1">
    <location>
        <begin position="7"/>
        <end position="133"/>
    </location>
</feature>
<dbReference type="CDD" id="cd00531">
    <property type="entry name" value="NTF2_like"/>
    <property type="match status" value="1"/>
</dbReference>
<evidence type="ECO:0000259" key="1">
    <source>
        <dbReference type="Pfam" id="PF13577"/>
    </source>
</evidence>
<dbReference type="InterPro" id="IPR032710">
    <property type="entry name" value="NTF2-like_dom_sf"/>
</dbReference>